<comment type="caution">
    <text evidence="8">The sequence shown here is derived from an EMBL/GenBank/DDBJ whole genome shotgun (WGS) entry which is preliminary data.</text>
</comment>
<sequence length="146" mass="16463">MIRKIWEKCFNYETVSYFVCGVLTTLVDFGVYALLRGAGAGVETSQALSWLSAVLFAYVVNKLIVFRNYNVRPSYLAKEFGAFFAARAFSGVLTWIMMVGLVWIGGERGFLYELFCKAVVSVVNLVLNYIFSKLWIFKKPSSSSES</sequence>
<name>A0A9D2PTB4_9FIRM</name>
<dbReference type="AlphaFoldDB" id="A0A9D2PTB4"/>
<dbReference type="GO" id="GO:0005886">
    <property type="term" value="C:plasma membrane"/>
    <property type="evidence" value="ECO:0007669"/>
    <property type="project" value="TreeGrafter"/>
</dbReference>
<dbReference type="Pfam" id="PF04138">
    <property type="entry name" value="GtrA_DPMS_TM"/>
    <property type="match status" value="1"/>
</dbReference>
<evidence type="ECO:0000256" key="6">
    <source>
        <dbReference type="SAM" id="Phobius"/>
    </source>
</evidence>
<dbReference type="InterPro" id="IPR051401">
    <property type="entry name" value="GtrA_CellWall_Glycosyl"/>
</dbReference>
<evidence type="ECO:0000256" key="5">
    <source>
        <dbReference type="ARBA" id="ARBA00023136"/>
    </source>
</evidence>
<gene>
    <name evidence="8" type="ORF">H9931_04020</name>
</gene>
<proteinExistence type="inferred from homology"/>
<keyword evidence="5 6" id="KW-0472">Membrane</keyword>
<evidence type="ECO:0000256" key="1">
    <source>
        <dbReference type="ARBA" id="ARBA00004141"/>
    </source>
</evidence>
<evidence type="ECO:0000256" key="3">
    <source>
        <dbReference type="ARBA" id="ARBA00022692"/>
    </source>
</evidence>
<dbReference type="PANTHER" id="PTHR38459">
    <property type="entry name" value="PROPHAGE BACTOPRENOL-LINKED GLUCOSE TRANSLOCASE HOMOLOG"/>
    <property type="match status" value="1"/>
</dbReference>
<feature type="transmembrane region" description="Helical" evidence="6">
    <location>
        <begin position="110"/>
        <end position="131"/>
    </location>
</feature>
<keyword evidence="4 6" id="KW-1133">Transmembrane helix</keyword>
<keyword evidence="3 6" id="KW-0812">Transmembrane</keyword>
<feature type="domain" description="GtrA/DPMS transmembrane" evidence="7">
    <location>
        <begin position="17"/>
        <end position="137"/>
    </location>
</feature>
<dbReference type="EMBL" id="DWWB01000017">
    <property type="protein sequence ID" value="HJC65873.1"/>
    <property type="molecule type" value="Genomic_DNA"/>
</dbReference>
<dbReference type="GO" id="GO:0000271">
    <property type="term" value="P:polysaccharide biosynthetic process"/>
    <property type="evidence" value="ECO:0007669"/>
    <property type="project" value="InterPro"/>
</dbReference>
<organism evidence="8 9">
    <name type="scientific">Candidatus Enterocloster excrementigallinarum</name>
    <dbReference type="NCBI Taxonomy" id="2838558"/>
    <lineage>
        <taxon>Bacteria</taxon>
        <taxon>Bacillati</taxon>
        <taxon>Bacillota</taxon>
        <taxon>Clostridia</taxon>
        <taxon>Lachnospirales</taxon>
        <taxon>Lachnospiraceae</taxon>
        <taxon>Enterocloster</taxon>
    </lineage>
</organism>
<evidence type="ECO:0000256" key="2">
    <source>
        <dbReference type="ARBA" id="ARBA00009399"/>
    </source>
</evidence>
<evidence type="ECO:0000256" key="4">
    <source>
        <dbReference type="ARBA" id="ARBA00022989"/>
    </source>
</evidence>
<reference evidence="8" key="1">
    <citation type="journal article" date="2021" name="PeerJ">
        <title>Extensive microbial diversity within the chicken gut microbiome revealed by metagenomics and culture.</title>
        <authorList>
            <person name="Gilroy R."/>
            <person name="Ravi A."/>
            <person name="Getino M."/>
            <person name="Pursley I."/>
            <person name="Horton D.L."/>
            <person name="Alikhan N.F."/>
            <person name="Baker D."/>
            <person name="Gharbi K."/>
            <person name="Hall N."/>
            <person name="Watson M."/>
            <person name="Adriaenssens E.M."/>
            <person name="Foster-Nyarko E."/>
            <person name="Jarju S."/>
            <person name="Secka A."/>
            <person name="Antonio M."/>
            <person name="Oren A."/>
            <person name="Chaudhuri R.R."/>
            <person name="La Ragione R."/>
            <person name="Hildebrand F."/>
            <person name="Pallen M.J."/>
        </authorList>
    </citation>
    <scope>NUCLEOTIDE SEQUENCE</scope>
    <source>
        <strain evidence="8">CHK198-12963</strain>
    </source>
</reference>
<dbReference type="PANTHER" id="PTHR38459:SF5">
    <property type="entry name" value="CELL WALL TEICHOIC ACID GLYCOSYLATION PROTEIN GTCA"/>
    <property type="match status" value="1"/>
</dbReference>
<comment type="similarity">
    <text evidence="2">Belongs to the GtrA family.</text>
</comment>
<feature type="transmembrane region" description="Helical" evidence="6">
    <location>
        <begin position="81"/>
        <end position="104"/>
    </location>
</feature>
<evidence type="ECO:0000313" key="8">
    <source>
        <dbReference type="EMBL" id="HJC65873.1"/>
    </source>
</evidence>
<evidence type="ECO:0000313" key="9">
    <source>
        <dbReference type="Proteomes" id="UP000823863"/>
    </source>
</evidence>
<accession>A0A9D2PTB4</accession>
<feature type="transmembrane region" description="Helical" evidence="6">
    <location>
        <begin position="12"/>
        <end position="35"/>
    </location>
</feature>
<reference evidence="8" key="2">
    <citation type="submission" date="2021-04" db="EMBL/GenBank/DDBJ databases">
        <authorList>
            <person name="Gilroy R."/>
        </authorList>
    </citation>
    <scope>NUCLEOTIDE SEQUENCE</scope>
    <source>
        <strain evidence="8">CHK198-12963</strain>
    </source>
</reference>
<evidence type="ECO:0000259" key="7">
    <source>
        <dbReference type="Pfam" id="PF04138"/>
    </source>
</evidence>
<dbReference type="Proteomes" id="UP000823863">
    <property type="component" value="Unassembled WGS sequence"/>
</dbReference>
<protein>
    <submittedName>
        <fullName evidence="8">GtrA family protein</fullName>
    </submittedName>
</protein>
<feature type="transmembrane region" description="Helical" evidence="6">
    <location>
        <begin position="47"/>
        <end position="69"/>
    </location>
</feature>
<comment type="subcellular location">
    <subcellularLocation>
        <location evidence="1">Membrane</location>
        <topology evidence="1">Multi-pass membrane protein</topology>
    </subcellularLocation>
</comment>
<dbReference type="InterPro" id="IPR007267">
    <property type="entry name" value="GtrA_DPMS_TM"/>
</dbReference>